<evidence type="ECO:0000313" key="2">
    <source>
        <dbReference type="Proteomes" id="UP000217446"/>
    </source>
</evidence>
<protein>
    <submittedName>
        <fullName evidence="1">Uncharacterized protein</fullName>
    </submittedName>
</protein>
<dbReference type="Proteomes" id="UP000217446">
    <property type="component" value="Unassembled WGS sequence"/>
</dbReference>
<keyword evidence="2" id="KW-1185">Reference proteome</keyword>
<dbReference type="AlphaFoldDB" id="A0A250VL25"/>
<evidence type="ECO:0000313" key="1">
    <source>
        <dbReference type="EMBL" id="GAX54752.1"/>
    </source>
</evidence>
<name>A0A250VL25_STROL</name>
<dbReference type="RefSeq" id="WP_159064480.1">
    <property type="nucleotide sequence ID" value="NZ_BDQI01000015.1"/>
</dbReference>
<proteinExistence type="predicted"/>
<organism evidence="1 2">
    <name type="scientific">Streptomyces olivochromogenes</name>
    <dbReference type="NCBI Taxonomy" id="1963"/>
    <lineage>
        <taxon>Bacteria</taxon>
        <taxon>Bacillati</taxon>
        <taxon>Actinomycetota</taxon>
        <taxon>Actinomycetes</taxon>
        <taxon>Kitasatosporales</taxon>
        <taxon>Streptomycetaceae</taxon>
        <taxon>Streptomyces</taxon>
    </lineage>
</organism>
<accession>A0A250VL25</accession>
<comment type="caution">
    <text evidence="1">The sequence shown here is derived from an EMBL/GenBank/DDBJ whole genome shotgun (WGS) entry which is preliminary data.</text>
</comment>
<sequence>MSGTNTSRLVLYKPNAADDINVGTDLNANLDSIDLNSNYRVCTSSTRPSSPYVGQSILETDTGKILFRTNSSTWQEIFTAGTQISLNNTNNATLGSTGHAFQIGPTSGVNLIADNDSLVARNNGAASALVLNGTGGNLTVGASGSTVTIAGTLIVAGQYQPVIVQKTSDTARNTNTFADDPALTVSLAASAKYIVEIHIMYGTTDTARIKTQWTVPSGATGTRFAEGADQGVILSSTSAGGTGRHGAHNYTTAVQYGGRNDNTLFCAAHETALVTTTSSGTLALSWAQQTTTAGSTQAAVVAGGSWMRVQRIA</sequence>
<dbReference type="EMBL" id="BDQI01000015">
    <property type="protein sequence ID" value="GAX54752.1"/>
    <property type="molecule type" value="Genomic_DNA"/>
</dbReference>
<gene>
    <name evidence="1" type="ORF">SO3561_06305</name>
</gene>
<reference evidence="2" key="1">
    <citation type="submission" date="2017-05" db="EMBL/GenBank/DDBJ databases">
        <title>Streptomyces olivochromogenes NBRC 3561 whole genome shotgun sequence.</title>
        <authorList>
            <person name="Dohra H."/>
            <person name="Kodani S."/>
        </authorList>
    </citation>
    <scope>NUCLEOTIDE SEQUENCE [LARGE SCALE GENOMIC DNA]</scope>
    <source>
        <strain evidence="2">NBRC 3561</strain>
    </source>
</reference>